<gene>
    <name evidence="8" type="ORF">DFP80_10771</name>
</gene>
<name>A0A366J820_9GAMM</name>
<dbReference type="SUPFAM" id="SSF53807">
    <property type="entry name" value="Helical backbone' metal receptor"/>
    <property type="match status" value="1"/>
</dbReference>
<dbReference type="GO" id="GO:1901678">
    <property type="term" value="P:iron coordination entity transport"/>
    <property type="evidence" value="ECO:0007669"/>
    <property type="project" value="UniProtKB-ARBA"/>
</dbReference>
<feature type="chain" id="PRO_5016833673" evidence="6">
    <location>
        <begin position="21"/>
        <end position="295"/>
    </location>
</feature>
<dbReference type="OrthoDB" id="6160519at2"/>
<evidence type="ECO:0000256" key="3">
    <source>
        <dbReference type="ARBA" id="ARBA00022448"/>
    </source>
</evidence>
<evidence type="ECO:0000259" key="7">
    <source>
        <dbReference type="PROSITE" id="PS50983"/>
    </source>
</evidence>
<keyword evidence="9" id="KW-1185">Reference proteome</keyword>
<accession>A0A366J820</accession>
<keyword evidence="5 6" id="KW-0732">Signal</keyword>
<keyword evidence="4" id="KW-0410">Iron transport</keyword>
<evidence type="ECO:0000256" key="1">
    <source>
        <dbReference type="ARBA" id="ARBA00004196"/>
    </source>
</evidence>
<evidence type="ECO:0000256" key="2">
    <source>
        <dbReference type="ARBA" id="ARBA00008814"/>
    </source>
</evidence>
<evidence type="ECO:0000313" key="8">
    <source>
        <dbReference type="EMBL" id="RBP83103.1"/>
    </source>
</evidence>
<dbReference type="PANTHER" id="PTHR30532:SF1">
    <property type="entry name" value="IRON(3+)-HYDROXAMATE-BINDING PROTEIN FHUD"/>
    <property type="match status" value="1"/>
</dbReference>
<evidence type="ECO:0000256" key="4">
    <source>
        <dbReference type="ARBA" id="ARBA00022496"/>
    </source>
</evidence>
<feature type="domain" description="Fe/B12 periplasmic-binding" evidence="7">
    <location>
        <begin position="36"/>
        <end position="295"/>
    </location>
</feature>
<dbReference type="InterPro" id="IPR002491">
    <property type="entry name" value="ABC_transptr_periplasmic_BD"/>
</dbReference>
<evidence type="ECO:0000256" key="6">
    <source>
        <dbReference type="SAM" id="SignalP"/>
    </source>
</evidence>
<proteinExistence type="inferred from homology"/>
<sequence>MKSYLSYLIVLLASSTSASAMATQEPTNYLPTSSLKVATIDWTQTETLLALGIHPIAAAQVIDYNSWVKAPAIPSDTFDLGLRTQPNLERLSELKPDRIFISPMFQSLEPQLSRIAPVTNIALYKKNSISWQALKDFTRTIASQTKTEKAADKLINQSEAKLAQLAQKIPANTPKLIMIQFMDARHVRVFGDNSLYKVAANKIGLDSAWLGQTNAWGFSLVGIDKLNEIKGQLVIIDPLPAGVEQHLQNDQFWQYLVKQTGKPVLKISPVWSFGAIPSTVRFATLLTNKLTKETK</sequence>
<keyword evidence="3" id="KW-0813">Transport</keyword>
<dbReference type="Proteomes" id="UP000252792">
    <property type="component" value="Unassembled WGS sequence"/>
</dbReference>
<comment type="subcellular location">
    <subcellularLocation>
        <location evidence="1">Cell envelope</location>
    </subcellularLocation>
</comment>
<comment type="similarity">
    <text evidence="2">Belongs to the bacterial solute-binding protein 8 family.</text>
</comment>
<organism evidence="8 9">
    <name type="scientific">Marinomonas rhizomae</name>
    <dbReference type="NCBI Taxonomy" id="491948"/>
    <lineage>
        <taxon>Bacteria</taxon>
        <taxon>Pseudomonadati</taxon>
        <taxon>Pseudomonadota</taxon>
        <taxon>Gammaproteobacteria</taxon>
        <taxon>Oceanospirillales</taxon>
        <taxon>Oceanospirillaceae</taxon>
        <taxon>Marinomonas</taxon>
    </lineage>
</organism>
<evidence type="ECO:0000313" key="9">
    <source>
        <dbReference type="Proteomes" id="UP000252792"/>
    </source>
</evidence>
<protein>
    <submittedName>
        <fullName evidence="8">Iron complex transport system substrate-binding protein</fullName>
    </submittedName>
</protein>
<dbReference type="Gene3D" id="3.40.50.1980">
    <property type="entry name" value="Nitrogenase molybdenum iron protein domain"/>
    <property type="match status" value="2"/>
</dbReference>
<feature type="signal peptide" evidence="6">
    <location>
        <begin position="1"/>
        <end position="20"/>
    </location>
</feature>
<reference evidence="8 9" key="1">
    <citation type="submission" date="2018-06" db="EMBL/GenBank/DDBJ databases">
        <title>Genomic Encyclopedia of Type Strains, Phase III (KMG-III): the genomes of soil and plant-associated and newly described type strains.</title>
        <authorList>
            <person name="Whitman W."/>
        </authorList>
    </citation>
    <scope>NUCLEOTIDE SEQUENCE [LARGE SCALE GENOMIC DNA]</scope>
    <source>
        <strain evidence="8 9">CECT 7377</strain>
    </source>
</reference>
<dbReference type="PRINTS" id="PR01715">
    <property type="entry name" value="FERRIBNDNGPP"/>
</dbReference>
<dbReference type="AlphaFoldDB" id="A0A366J820"/>
<dbReference type="CDD" id="cd01146">
    <property type="entry name" value="FhuD"/>
    <property type="match status" value="1"/>
</dbReference>
<evidence type="ECO:0000256" key="5">
    <source>
        <dbReference type="ARBA" id="ARBA00022729"/>
    </source>
</evidence>
<dbReference type="EMBL" id="QNSE01000007">
    <property type="protein sequence ID" value="RBP83103.1"/>
    <property type="molecule type" value="Genomic_DNA"/>
</dbReference>
<keyword evidence="4" id="KW-0408">Iron</keyword>
<dbReference type="PANTHER" id="PTHR30532">
    <property type="entry name" value="IRON III DICITRATE-BINDING PERIPLASMIC PROTEIN"/>
    <property type="match status" value="1"/>
</dbReference>
<dbReference type="RefSeq" id="WP_113916661.1">
    <property type="nucleotide sequence ID" value="NZ_QNSE01000007.1"/>
</dbReference>
<dbReference type="GO" id="GO:0030288">
    <property type="term" value="C:outer membrane-bounded periplasmic space"/>
    <property type="evidence" value="ECO:0007669"/>
    <property type="project" value="TreeGrafter"/>
</dbReference>
<dbReference type="Pfam" id="PF01497">
    <property type="entry name" value="Peripla_BP_2"/>
    <property type="match status" value="1"/>
</dbReference>
<keyword evidence="4" id="KW-0406">Ion transport</keyword>
<dbReference type="InterPro" id="IPR051313">
    <property type="entry name" value="Bact_iron-sidero_bind"/>
</dbReference>
<dbReference type="PROSITE" id="PS50983">
    <property type="entry name" value="FE_B12_PBP"/>
    <property type="match status" value="1"/>
</dbReference>
<comment type="caution">
    <text evidence="8">The sequence shown here is derived from an EMBL/GenBank/DDBJ whole genome shotgun (WGS) entry which is preliminary data.</text>
</comment>